<sequence>MGGGDTHAIKDKKSGISQQNCGLIIGMIGLFVCTSSG</sequence>
<protein>
    <submittedName>
        <fullName evidence="1">Uncharacterized protein</fullName>
    </submittedName>
</protein>
<dbReference type="EMBL" id="AHCD03000044">
    <property type="protein sequence ID" value="KAF7781096.1"/>
    <property type="molecule type" value="Genomic_DNA"/>
</dbReference>
<evidence type="ECO:0000313" key="2">
    <source>
        <dbReference type="Proteomes" id="UP000016480"/>
    </source>
</evidence>
<comment type="caution">
    <text evidence="1">The sequence shown here is derived from an EMBL/GenBank/DDBJ whole genome shotgun (WGS) entry which is preliminary data.</text>
</comment>
<accession>A0A8T0BZ41</accession>
<name>A0A8T0BZ41_9GAMM</name>
<proteinExistence type="predicted"/>
<gene>
    <name evidence="1" type="ORF">PRUB_b0211</name>
</gene>
<evidence type="ECO:0000313" key="1">
    <source>
        <dbReference type="EMBL" id="KAF7781096.1"/>
    </source>
</evidence>
<dbReference type="Proteomes" id="UP000016480">
    <property type="component" value="Unassembled WGS sequence"/>
</dbReference>
<reference evidence="1 2" key="1">
    <citation type="journal article" date="2012" name="J. Bacteriol.">
        <title>Genome sequence of the cycloprodigiosin-producing bacterial strain Pseudoalteromonas rubra ATCC 29570(T).</title>
        <authorList>
            <person name="Xie B.B."/>
            <person name="Shu Y.L."/>
            <person name="Qin Q.L."/>
            <person name="Rong J.C."/>
            <person name="Zhang X.Y."/>
            <person name="Chen X.L."/>
            <person name="Zhou B.C."/>
            <person name="Zhang Y.Z."/>
        </authorList>
    </citation>
    <scope>NUCLEOTIDE SEQUENCE [LARGE SCALE GENOMIC DNA]</scope>
    <source>
        <strain evidence="1 2">DSM 6842</strain>
    </source>
</reference>
<organism evidence="1 2">
    <name type="scientific">Pseudoalteromonas rubra</name>
    <dbReference type="NCBI Taxonomy" id="43658"/>
    <lineage>
        <taxon>Bacteria</taxon>
        <taxon>Pseudomonadati</taxon>
        <taxon>Pseudomonadota</taxon>
        <taxon>Gammaproteobacteria</taxon>
        <taxon>Alteromonadales</taxon>
        <taxon>Pseudoalteromonadaceae</taxon>
        <taxon>Pseudoalteromonas</taxon>
    </lineage>
</organism>
<dbReference type="AlphaFoldDB" id="A0A8T0BZ41"/>